<keyword evidence="1" id="KW-0812">Transmembrane</keyword>
<proteinExistence type="predicted"/>
<gene>
    <name evidence="2" type="ORF">LCGC14_3151780</name>
</gene>
<comment type="caution">
    <text evidence="2">The sequence shown here is derived from an EMBL/GenBank/DDBJ whole genome shotgun (WGS) entry which is preliminary data.</text>
</comment>
<sequence length="38" mass="4466">MLNYELDTVSLLVGILTGLILPWIIQQWMLLFGFKEEK</sequence>
<feature type="transmembrane region" description="Helical" evidence="1">
    <location>
        <begin position="12"/>
        <end position="34"/>
    </location>
</feature>
<protein>
    <submittedName>
        <fullName evidence="2">Uncharacterized protein</fullName>
    </submittedName>
</protein>
<evidence type="ECO:0000256" key="1">
    <source>
        <dbReference type="SAM" id="Phobius"/>
    </source>
</evidence>
<organism evidence="2">
    <name type="scientific">marine sediment metagenome</name>
    <dbReference type="NCBI Taxonomy" id="412755"/>
    <lineage>
        <taxon>unclassified sequences</taxon>
        <taxon>metagenomes</taxon>
        <taxon>ecological metagenomes</taxon>
    </lineage>
</organism>
<evidence type="ECO:0000313" key="2">
    <source>
        <dbReference type="EMBL" id="KKK47776.1"/>
    </source>
</evidence>
<dbReference type="EMBL" id="LAZR01069401">
    <property type="protein sequence ID" value="KKK47776.1"/>
    <property type="molecule type" value="Genomic_DNA"/>
</dbReference>
<name>A0A0F8YI99_9ZZZZ</name>
<accession>A0A0F8YI99</accession>
<dbReference type="AlphaFoldDB" id="A0A0F8YI99"/>
<reference evidence="2" key="1">
    <citation type="journal article" date="2015" name="Nature">
        <title>Complex archaea that bridge the gap between prokaryotes and eukaryotes.</title>
        <authorList>
            <person name="Spang A."/>
            <person name="Saw J.H."/>
            <person name="Jorgensen S.L."/>
            <person name="Zaremba-Niedzwiedzka K."/>
            <person name="Martijn J."/>
            <person name="Lind A.E."/>
            <person name="van Eijk R."/>
            <person name="Schleper C."/>
            <person name="Guy L."/>
            <person name="Ettema T.J."/>
        </authorList>
    </citation>
    <scope>NUCLEOTIDE SEQUENCE</scope>
</reference>
<keyword evidence="1" id="KW-0472">Membrane</keyword>
<keyword evidence="1" id="KW-1133">Transmembrane helix</keyword>